<name>A0A914EB97_9BILA</name>
<accession>A0A914EB97</accession>
<protein>
    <submittedName>
        <fullName evidence="3">Solute-binding protein family 3/N-terminal domain-containing protein</fullName>
    </submittedName>
</protein>
<dbReference type="PANTHER" id="PTHR22714:SF7">
    <property type="entry name" value="SOLUTE-BINDING PROTEIN FAMILY 3_N-TERMINAL DOMAIN-CONTAINING PROTEIN"/>
    <property type="match status" value="1"/>
</dbReference>
<dbReference type="InterPro" id="IPR040128">
    <property type="entry name" value="T25E4.2-like"/>
</dbReference>
<organism evidence="2 3">
    <name type="scientific">Acrobeloides nanus</name>
    <dbReference type="NCBI Taxonomy" id="290746"/>
    <lineage>
        <taxon>Eukaryota</taxon>
        <taxon>Metazoa</taxon>
        <taxon>Ecdysozoa</taxon>
        <taxon>Nematoda</taxon>
        <taxon>Chromadorea</taxon>
        <taxon>Rhabditida</taxon>
        <taxon>Tylenchina</taxon>
        <taxon>Cephalobomorpha</taxon>
        <taxon>Cephaloboidea</taxon>
        <taxon>Cephalobidae</taxon>
        <taxon>Acrobeloides</taxon>
    </lineage>
</organism>
<keyword evidence="1" id="KW-0812">Transmembrane</keyword>
<reference evidence="3" key="1">
    <citation type="submission" date="2022-11" db="UniProtKB">
        <authorList>
            <consortium name="WormBaseParasite"/>
        </authorList>
    </citation>
    <scope>IDENTIFICATION</scope>
</reference>
<keyword evidence="2" id="KW-1185">Reference proteome</keyword>
<feature type="transmembrane region" description="Helical" evidence="1">
    <location>
        <begin position="109"/>
        <end position="129"/>
    </location>
</feature>
<keyword evidence="1" id="KW-1133">Transmembrane helix</keyword>
<sequence length="348" mass="39745">MENSSTSFVPNNKLRVLFGFEPPDSSVDCRDFPHLSDPTFGCPFPGSTLEIVSMLAAFLKWEIIPSVDIPSAIGSLDYGGLQVNLIYLARNVPPIWQDYLLKALVPYSTVVWVVILASLIAQVIFGVFVRKVEINMKLEIDFSPFKTLWHYVAYQTNQPVDDIFVYYKTSAALLKAPNMDPFHSSEEMFDLIASGRYTYVIDAINYYSDWYKSTWNNTDLEHIRLLNEALKSNPALITNTTEEAFAYLQQGGYIVPSQDDTYEMYITQSLCDIYRFSADTPQKSSMFIFLKNATLLKEWNRAIIMNQDFIQRTFYKYYRSGFITGGAYPNCSVDPKENLPDSMKPLGV</sequence>
<dbReference type="AlphaFoldDB" id="A0A914EB97"/>
<evidence type="ECO:0000313" key="2">
    <source>
        <dbReference type="Proteomes" id="UP000887540"/>
    </source>
</evidence>
<dbReference type="WBParaSite" id="ACRNAN_scaffold6814.g31645.t1">
    <property type="protein sequence ID" value="ACRNAN_scaffold6814.g31645.t1"/>
    <property type="gene ID" value="ACRNAN_scaffold6814.g31645"/>
</dbReference>
<evidence type="ECO:0000313" key="3">
    <source>
        <dbReference type="WBParaSite" id="ACRNAN_scaffold6814.g31645.t1"/>
    </source>
</evidence>
<dbReference type="Proteomes" id="UP000887540">
    <property type="component" value="Unplaced"/>
</dbReference>
<proteinExistence type="predicted"/>
<keyword evidence="1" id="KW-0472">Membrane</keyword>
<evidence type="ECO:0000256" key="1">
    <source>
        <dbReference type="SAM" id="Phobius"/>
    </source>
</evidence>
<dbReference type="PANTHER" id="PTHR22714">
    <property type="entry name" value="PROTEIN CBG02446-RELATED"/>
    <property type="match status" value="1"/>
</dbReference>